<organism evidence="4 5">
    <name type="scientific">Mesorhizobium prunaredense</name>
    <dbReference type="NCBI Taxonomy" id="1631249"/>
    <lineage>
        <taxon>Bacteria</taxon>
        <taxon>Pseudomonadati</taxon>
        <taxon>Pseudomonadota</taxon>
        <taxon>Alphaproteobacteria</taxon>
        <taxon>Hyphomicrobiales</taxon>
        <taxon>Phyllobacteriaceae</taxon>
        <taxon>Mesorhizobium</taxon>
    </lineage>
</organism>
<proteinExistence type="inferred from homology"/>
<dbReference type="PRINTS" id="PR00081">
    <property type="entry name" value="GDHRDH"/>
</dbReference>
<sequence length="228" mass="24117">MSVVVITGAEQGLGLALARLYANDGFRVVAGCLNPNLEGIVALAASSPQVEVIPLDVTSESSVAAFGDRLSGQAVDLLINNAGIHRRKGSAPESVVFSDWEDTLRVNTLGVARISFALRANLVMAAQARLVTISSDWASVSQHPGTAYDYCSSKAAVNSVMRGMAMNWAKDGVIILMVHPGWTRTKMGGADAPLLPEDSASRVKSLISRTTTADNGRYVDNLGSDMPW</sequence>
<dbReference type="InterPro" id="IPR002347">
    <property type="entry name" value="SDR_fam"/>
</dbReference>
<evidence type="ECO:0000313" key="5">
    <source>
        <dbReference type="Proteomes" id="UP000188388"/>
    </source>
</evidence>
<keyword evidence="1" id="KW-0521">NADP</keyword>
<dbReference type="Gene3D" id="3.40.50.720">
    <property type="entry name" value="NAD(P)-binding Rossmann-like Domain"/>
    <property type="match status" value="1"/>
</dbReference>
<keyword evidence="5" id="KW-1185">Reference proteome</keyword>
<dbReference type="GO" id="GO:0005737">
    <property type="term" value="C:cytoplasm"/>
    <property type="evidence" value="ECO:0007669"/>
    <property type="project" value="TreeGrafter"/>
</dbReference>
<dbReference type="GO" id="GO:0016491">
    <property type="term" value="F:oxidoreductase activity"/>
    <property type="evidence" value="ECO:0007669"/>
    <property type="project" value="UniProtKB-KW"/>
</dbReference>
<evidence type="ECO:0000313" key="4">
    <source>
        <dbReference type="EMBL" id="SIT57258.1"/>
    </source>
</evidence>
<gene>
    <name evidence="4" type="ORF">BQ8794_320080</name>
</gene>
<dbReference type="InterPro" id="IPR036291">
    <property type="entry name" value="NAD(P)-bd_dom_sf"/>
</dbReference>
<dbReference type="EMBL" id="FTPD01000026">
    <property type="protein sequence ID" value="SIT57258.1"/>
    <property type="molecule type" value="Genomic_DNA"/>
</dbReference>
<dbReference type="PANTHER" id="PTHR43544">
    <property type="entry name" value="SHORT-CHAIN DEHYDROGENASE/REDUCTASE"/>
    <property type="match status" value="1"/>
</dbReference>
<dbReference type="InterPro" id="IPR051468">
    <property type="entry name" value="Fungal_SecMetab_SDRs"/>
</dbReference>
<dbReference type="SUPFAM" id="SSF51735">
    <property type="entry name" value="NAD(P)-binding Rossmann-fold domains"/>
    <property type="match status" value="1"/>
</dbReference>
<keyword evidence="2" id="KW-0560">Oxidoreductase</keyword>
<dbReference type="Pfam" id="PF00106">
    <property type="entry name" value="adh_short"/>
    <property type="match status" value="1"/>
</dbReference>
<dbReference type="PANTHER" id="PTHR43544:SF7">
    <property type="entry name" value="NADB-LER2"/>
    <property type="match status" value="1"/>
</dbReference>
<dbReference type="RefSeq" id="WP_077380569.1">
    <property type="nucleotide sequence ID" value="NZ_FTPD01000026.1"/>
</dbReference>
<evidence type="ECO:0000256" key="3">
    <source>
        <dbReference type="RuleBase" id="RU000363"/>
    </source>
</evidence>
<name>A0A1R3VBK2_9HYPH</name>
<evidence type="ECO:0000256" key="1">
    <source>
        <dbReference type="ARBA" id="ARBA00022857"/>
    </source>
</evidence>
<dbReference type="AlphaFoldDB" id="A0A1R3VBK2"/>
<protein>
    <submittedName>
        <fullName evidence="4">Short-chain dehydrogenase/reductase SDR</fullName>
    </submittedName>
</protein>
<evidence type="ECO:0000256" key="2">
    <source>
        <dbReference type="ARBA" id="ARBA00023002"/>
    </source>
</evidence>
<comment type="similarity">
    <text evidence="3">Belongs to the short-chain dehydrogenases/reductases (SDR) family.</text>
</comment>
<reference evidence="5" key="1">
    <citation type="submission" date="2017-01" db="EMBL/GenBank/DDBJ databases">
        <authorList>
            <person name="Brunel B."/>
        </authorList>
    </citation>
    <scope>NUCLEOTIDE SEQUENCE [LARGE SCALE GENOMIC DNA]</scope>
</reference>
<dbReference type="Proteomes" id="UP000188388">
    <property type="component" value="Unassembled WGS sequence"/>
</dbReference>
<dbReference type="PRINTS" id="PR00080">
    <property type="entry name" value="SDRFAMILY"/>
</dbReference>
<dbReference type="STRING" id="1631249.BQ8794_320080"/>
<accession>A0A1R3VBK2</accession>